<keyword evidence="3" id="KW-1185">Reference proteome</keyword>
<gene>
    <name evidence="2" type="ORF">FE633_41840</name>
</gene>
<sequence>MSNSQCETYGPAYGSYMLYAVEEPSDPRDLMEWMDPQRPLNTYVPLETCGPLDTYGSPDTYRPAYEKPRPESQPESQQLRRTPPKAGAPRATGGRAEARRAARRRKAA</sequence>
<organism evidence="2 3">
    <name type="scientific">Streptomyces montanus</name>
    <dbReference type="NCBI Taxonomy" id="2580423"/>
    <lineage>
        <taxon>Bacteria</taxon>
        <taxon>Bacillati</taxon>
        <taxon>Actinomycetota</taxon>
        <taxon>Actinomycetes</taxon>
        <taxon>Kitasatosporales</taxon>
        <taxon>Streptomycetaceae</taxon>
        <taxon>Streptomyces</taxon>
    </lineage>
</organism>
<dbReference type="EMBL" id="VBZC01000079">
    <property type="protein sequence ID" value="TLS40418.1"/>
    <property type="molecule type" value="Genomic_DNA"/>
</dbReference>
<dbReference type="Proteomes" id="UP000305906">
    <property type="component" value="Unassembled WGS sequence"/>
</dbReference>
<dbReference type="AlphaFoldDB" id="A0A5R9FFK7"/>
<evidence type="ECO:0000313" key="3">
    <source>
        <dbReference type="Proteomes" id="UP000305906"/>
    </source>
</evidence>
<proteinExistence type="predicted"/>
<accession>A0A5R9FFK7</accession>
<name>A0A5R9FFK7_9ACTN</name>
<evidence type="ECO:0000256" key="1">
    <source>
        <dbReference type="SAM" id="MobiDB-lite"/>
    </source>
</evidence>
<evidence type="ECO:0000313" key="2">
    <source>
        <dbReference type="EMBL" id="TLS40418.1"/>
    </source>
</evidence>
<reference evidence="2 3" key="1">
    <citation type="submission" date="2019-05" db="EMBL/GenBank/DDBJ databases">
        <title>Streptomyces sp. NEAU-C151, a novel actinomycete isolated from soil.</title>
        <authorList>
            <person name="Han L."/>
            <person name="Jiang H."/>
        </authorList>
    </citation>
    <scope>NUCLEOTIDE SEQUENCE [LARGE SCALE GENOMIC DNA]</scope>
    <source>
        <strain evidence="2 3">NEAU-C151</strain>
    </source>
</reference>
<comment type="caution">
    <text evidence="2">The sequence shown here is derived from an EMBL/GenBank/DDBJ whole genome shotgun (WGS) entry which is preliminary data.</text>
</comment>
<feature type="non-terminal residue" evidence="2">
    <location>
        <position position="108"/>
    </location>
</feature>
<protein>
    <submittedName>
        <fullName evidence="2">Uncharacterized protein</fullName>
    </submittedName>
</protein>
<feature type="compositionally biased region" description="Low complexity" evidence="1">
    <location>
        <begin position="80"/>
        <end position="95"/>
    </location>
</feature>
<feature type="region of interest" description="Disordered" evidence="1">
    <location>
        <begin position="47"/>
        <end position="108"/>
    </location>
</feature>